<evidence type="ECO:0000256" key="9">
    <source>
        <dbReference type="NCBIfam" id="TIGR00152"/>
    </source>
</evidence>
<organism evidence="10 11">
    <name type="scientific">Aggregatibacter segnis ATCC 33393</name>
    <dbReference type="NCBI Taxonomy" id="888057"/>
    <lineage>
        <taxon>Bacteria</taxon>
        <taxon>Pseudomonadati</taxon>
        <taxon>Pseudomonadota</taxon>
        <taxon>Gammaproteobacteria</taxon>
        <taxon>Pasteurellales</taxon>
        <taxon>Pasteurellaceae</taxon>
        <taxon>Aggregatibacter</taxon>
    </lineage>
</organism>
<comment type="subcellular location">
    <subcellularLocation>
        <location evidence="8">Cytoplasm</location>
    </subcellularLocation>
</comment>
<dbReference type="InterPro" id="IPR027417">
    <property type="entry name" value="P-loop_NTPase"/>
</dbReference>
<reference evidence="10 11" key="1">
    <citation type="submission" date="2010-12" db="EMBL/GenBank/DDBJ databases">
        <authorList>
            <person name="Muzny D."/>
            <person name="Qin X."/>
            <person name="Deng J."/>
            <person name="Jiang H."/>
            <person name="Liu Y."/>
            <person name="Qu J."/>
            <person name="Song X.-Z."/>
            <person name="Zhang L."/>
            <person name="Thornton R."/>
            <person name="Coyle M."/>
            <person name="Francisco L."/>
            <person name="Jackson L."/>
            <person name="Javaid M."/>
            <person name="Korchina V."/>
            <person name="Kovar C."/>
            <person name="Mata R."/>
            <person name="Mathew T."/>
            <person name="Ngo R."/>
            <person name="Nguyen L."/>
            <person name="Nguyen N."/>
            <person name="Okwuonu G."/>
            <person name="Ongeri F."/>
            <person name="Pham C."/>
            <person name="Simmons D."/>
            <person name="Wilczek-Boney K."/>
            <person name="Hale W."/>
            <person name="Jakkamsetti A."/>
            <person name="Pham P."/>
            <person name="Ruth R."/>
            <person name="San Lucas F."/>
            <person name="Warren J."/>
            <person name="Zhang J."/>
            <person name="Zhao Z."/>
            <person name="Zhou C."/>
            <person name="Zhu D."/>
            <person name="Lee S."/>
            <person name="Bess C."/>
            <person name="Blankenburg K."/>
            <person name="Forbes L."/>
            <person name="Fu Q."/>
            <person name="Gubbala S."/>
            <person name="Hirani K."/>
            <person name="Jayaseelan J.C."/>
            <person name="Lara F."/>
            <person name="Munidasa M."/>
            <person name="Palculict T."/>
            <person name="Patil S."/>
            <person name="Pu L.-L."/>
            <person name="Saada N."/>
            <person name="Tang L."/>
            <person name="Weissenberger G."/>
            <person name="Zhu Y."/>
            <person name="Hemphill L."/>
            <person name="Shang Y."/>
            <person name="Youmans B."/>
            <person name="Ayvaz T."/>
            <person name="Ross M."/>
            <person name="Santibanez J."/>
            <person name="Aqrawi P."/>
            <person name="Gross S."/>
            <person name="Joshi V."/>
            <person name="Fowler G."/>
            <person name="Nazareth L."/>
            <person name="Reid J."/>
            <person name="Worley K."/>
            <person name="Petrosino J."/>
            <person name="Highlander S."/>
            <person name="Gibbs R."/>
        </authorList>
    </citation>
    <scope>NUCLEOTIDE SEQUENCE [LARGE SCALE GENOMIC DNA]</scope>
    <source>
        <strain evidence="10 11">ATCC 33393</strain>
    </source>
</reference>
<evidence type="ECO:0000256" key="1">
    <source>
        <dbReference type="ARBA" id="ARBA00009018"/>
    </source>
</evidence>
<proteinExistence type="inferred from homology"/>
<dbReference type="SUPFAM" id="SSF52540">
    <property type="entry name" value="P-loop containing nucleoside triphosphate hydrolases"/>
    <property type="match status" value="1"/>
</dbReference>
<dbReference type="NCBIfam" id="TIGR00152">
    <property type="entry name" value="dephospho-CoA kinase"/>
    <property type="match status" value="1"/>
</dbReference>
<dbReference type="Gene3D" id="3.40.50.300">
    <property type="entry name" value="P-loop containing nucleotide triphosphate hydrolases"/>
    <property type="match status" value="1"/>
</dbReference>
<dbReference type="PROSITE" id="PS51219">
    <property type="entry name" value="DPCK"/>
    <property type="match status" value="1"/>
</dbReference>
<evidence type="ECO:0000256" key="3">
    <source>
        <dbReference type="ARBA" id="ARBA00022679"/>
    </source>
</evidence>
<evidence type="ECO:0000313" key="11">
    <source>
        <dbReference type="Proteomes" id="UP000032871"/>
    </source>
</evidence>
<evidence type="ECO:0000256" key="2">
    <source>
        <dbReference type="ARBA" id="ARBA00022490"/>
    </source>
</evidence>
<dbReference type="CDD" id="cd02022">
    <property type="entry name" value="DPCK"/>
    <property type="match status" value="1"/>
</dbReference>
<dbReference type="GO" id="GO:0005737">
    <property type="term" value="C:cytoplasm"/>
    <property type="evidence" value="ECO:0007669"/>
    <property type="project" value="UniProtKB-SubCell"/>
</dbReference>
<dbReference type="RefSeq" id="WP_006719146.1">
    <property type="nucleotide sequence ID" value="NZ_GL622200.1"/>
</dbReference>
<evidence type="ECO:0000256" key="5">
    <source>
        <dbReference type="ARBA" id="ARBA00022777"/>
    </source>
</evidence>
<gene>
    <name evidence="8 10" type="primary">coaE</name>
    <name evidence="10" type="ORF">HMPREF9064_1452</name>
</gene>
<evidence type="ECO:0000256" key="4">
    <source>
        <dbReference type="ARBA" id="ARBA00022741"/>
    </source>
</evidence>
<dbReference type="InterPro" id="IPR001977">
    <property type="entry name" value="Depp_CoAkinase"/>
</dbReference>
<keyword evidence="4 8" id="KW-0547">Nucleotide-binding</keyword>
<keyword evidence="2 8" id="KW-0963">Cytoplasm</keyword>
<accession>E6KZB0</accession>
<dbReference type="EMBL" id="AEPS01000010">
    <property type="protein sequence ID" value="EFU67105.1"/>
    <property type="molecule type" value="Genomic_DNA"/>
</dbReference>
<dbReference type="GO" id="GO:0015937">
    <property type="term" value="P:coenzyme A biosynthetic process"/>
    <property type="evidence" value="ECO:0007669"/>
    <property type="project" value="UniProtKB-UniRule"/>
</dbReference>
<comment type="pathway">
    <text evidence="8">Cofactor biosynthesis; coenzyme A biosynthesis; CoA from (R)-pantothenate: step 5/5.</text>
</comment>
<keyword evidence="6 8" id="KW-0067">ATP-binding</keyword>
<dbReference type="UniPathway" id="UPA00241">
    <property type="reaction ID" value="UER00356"/>
</dbReference>
<keyword evidence="11" id="KW-1185">Reference proteome</keyword>
<dbReference type="Proteomes" id="UP000032871">
    <property type="component" value="Unassembled WGS sequence"/>
</dbReference>
<comment type="catalytic activity">
    <reaction evidence="8">
        <text>3'-dephospho-CoA + ATP = ADP + CoA + H(+)</text>
        <dbReference type="Rhea" id="RHEA:18245"/>
        <dbReference type="ChEBI" id="CHEBI:15378"/>
        <dbReference type="ChEBI" id="CHEBI:30616"/>
        <dbReference type="ChEBI" id="CHEBI:57287"/>
        <dbReference type="ChEBI" id="CHEBI:57328"/>
        <dbReference type="ChEBI" id="CHEBI:456216"/>
        <dbReference type="EC" id="2.7.1.24"/>
    </reaction>
</comment>
<keyword evidence="3 8" id="KW-0808">Transferase</keyword>
<dbReference type="Pfam" id="PF01121">
    <property type="entry name" value="CoaE"/>
    <property type="match status" value="1"/>
</dbReference>
<dbReference type="FunFam" id="3.40.50.300:FF:000518">
    <property type="entry name" value="Dephospho-CoA kinase"/>
    <property type="match status" value="1"/>
</dbReference>
<dbReference type="GeneID" id="60800840"/>
<dbReference type="AlphaFoldDB" id="E6KZB0"/>
<dbReference type="EC" id="2.7.1.24" evidence="8 9"/>
<name>E6KZB0_9PAST</name>
<evidence type="ECO:0000256" key="8">
    <source>
        <dbReference type="HAMAP-Rule" id="MF_00376"/>
    </source>
</evidence>
<evidence type="ECO:0000256" key="6">
    <source>
        <dbReference type="ARBA" id="ARBA00022840"/>
    </source>
</evidence>
<dbReference type="OrthoDB" id="9812943at2"/>
<comment type="function">
    <text evidence="8">Catalyzes the phosphorylation of the 3'-hydroxyl group of dephosphocoenzyme A to form coenzyme A.</text>
</comment>
<dbReference type="STRING" id="739.GCA_001059425_01644"/>
<dbReference type="HAMAP" id="MF_00376">
    <property type="entry name" value="Dephospho_CoA_kinase"/>
    <property type="match status" value="1"/>
</dbReference>
<dbReference type="GO" id="GO:0004140">
    <property type="term" value="F:dephospho-CoA kinase activity"/>
    <property type="evidence" value="ECO:0007669"/>
    <property type="project" value="UniProtKB-UniRule"/>
</dbReference>
<keyword evidence="5 8" id="KW-0418">Kinase</keyword>
<comment type="caution">
    <text evidence="10">The sequence shown here is derived from an EMBL/GenBank/DDBJ whole genome shotgun (WGS) entry which is preliminary data.</text>
</comment>
<dbReference type="HOGENOM" id="CLU_057180_1_2_6"/>
<protein>
    <recommendedName>
        <fullName evidence="8 9">Dephospho-CoA kinase</fullName>
        <ecNumber evidence="8 9">2.7.1.24</ecNumber>
    </recommendedName>
    <alternativeName>
        <fullName evidence="8">Dephosphocoenzyme A kinase</fullName>
    </alternativeName>
</protein>
<keyword evidence="7 8" id="KW-0173">Coenzyme A biosynthesis</keyword>
<dbReference type="GO" id="GO:0005524">
    <property type="term" value="F:ATP binding"/>
    <property type="evidence" value="ECO:0007669"/>
    <property type="project" value="UniProtKB-UniRule"/>
</dbReference>
<dbReference type="PANTHER" id="PTHR10695">
    <property type="entry name" value="DEPHOSPHO-COA KINASE-RELATED"/>
    <property type="match status" value="1"/>
</dbReference>
<dbReference type="PANTHER" id="PTHR10695:SF46">
    <property type="entry name" value="BIFUNCTIONAL COENZYME A SYNTHASE-RELATED"/>
    <property type="match status" value="1"/>
</dbReference>
<feature type="binding site" evidence="8">
    <location>
        <begin position="12"/>
        <end position="17"/>
    </location>
    <ligand>
        <name>ATP</name>
        <dbReference type="ChEBI" id="CHEBI:30616"/>
    </ligand>
</feature>
<evidence type="ECO:0000313" key="10">
    <source>
        <dbReference type="EMBL" id="EFU67105.1"/>
    </source>
</evidence>
<sequence length="207" mass="23134">MTYVVGLTGGIGSGKSTIAELFAELGVPVIDADLVARQVVEKGSPLLAEIAAHFGPEILLEDGALNRAALREKIFANETQKHWLNQLLHPAIRHEMLRQLAAQQAPYCIFMVPLLIENNLTALCQRVLVVDVSEQTQMTRASKRDNNQLALIKNIMQSQVSRSERLQHADDVINNDVDLSESLPQLKQKVLDLHHLYLQLAEKFNEQ</sequence>
<evidence type="ECO:0000256" key="7">
    <source>
        <dbReference type="ARBA" id="ARBA00022993"/>
    </source>
</evidence>
<comment type="similarity">
    <text evidence="1 8">Belongs to the CoaE family.</text>
</comment>